<dbReference type="SUPFAM" id="SSF143100">
    <property type="entry name" value="TTHA1013/TTHA0281-like"/>
    <property type="match status" value="1"/>
</dbReference>
<dbReference type="AlphaFoldDB" id="A0A842JGZ1"/>
<dbReference type="InterPro" id="IPR010985">
    <property type="entry name" value="Ribbon_hlx_hlx"/>
</dbReference>
<name>A0A842JGZ1_9ACTN</name>
<comment type="caution">
    <text evidence="1">The sequence shown here is derived from an EMBL/GenBank/DDBJ whole genome shotgun (WGS) entry which is preliminary data.</text>
</comment>
<keyword evidence="2" id="KW-1185">Reference proteome</keyword>
<dbReference type="RefSeq" id="WP_185906024.1">
    <property type="nucleotide sequence ID" value="NZ_JACMSE010000011.1"/>
</dbReference>
<gene>
    <name evidence="1" type="ORF">H7313_13235</name>
</gene>
<reference evidence="1 2" key="1">
    <citation type="submission" date="2020-08" db="EMBL/GenBank/DDBJ databases">
        <authorList>
            <person name="Liu C."/>
            <person name="Sun Q."/>
        </authorList>
    </citation>
    <scope>NUCLEOTIDE SEQUENCE [LARGE SCALE GENOMIC DNA]</scope>
    <source>
        <strain evidence="1 2">N22</strain>
    </source>
</reference>
<evidence type="ECO:0000313" key="1">
    <source>
        <dbReference type="EMBL" id="MBC2890296.1"/>
    </source>
</evidence>
<dbReference type="GO" id="GO:0006355">
    <property type="term" value="P:regulation of DNA-templated transcription"/>
    <property type="evidence" value="ECO:0007669"/>
    <property type="project" value="InterPro"/>
</dbReference>
<protein>
    <submittedName>
        <fullName evidence="1">Toxin-antitoxin system HicB family antitoxin</fullName>
    </submittedName>
</protein>
<evidence type="ECO:0000313" key="2">
    <source>
        <dbReference type="Proteomes" id="UP000587396"/>
    </source>
</evidence>
<dbReference type="EMBL" id="JACMSE010000011">
    <property type="protein sequence ID" value="MBC2890296.1"/>
    <property type="molecule type" value="Genomic_DNA"/>
</dbReference>
<organism evidence="1 2">
    <name type="scientific">Gordonibacter massiliensis</name>
    <name type="common">ex Traore et al. 2017</name>
    <dbReference type="NCBI Taxonomy" id="1841863"/>
    <lineage>
        <taxon>Bacteria</taxon>
        <taxon>Bacillati</taxon>
        <taxon>Actinomycetota</taxon>
        <taxon>Coriobacteriia</taxon>
        <taxon>Eggerthellales</taxon>
        <taxon>Eggerthellaceae</taxon>
        <taxon>Gordonibacter</taxon>
    </lineage>
</organism>
<accession>A0A842JGZ1</accession>
<proteinExistence type="predicted"/>
<sequence length="106" mass="11846">MPKAEEYTYRVLWLADDEVFMGTAAEFPSLSHAADSQKAALEGIVELVADVLADMEERGEHPPIPFGRRPFSGKYALRMSTEQHRRIAMEAAEQGVSINQLLVSRI</sequence>
<dbReference type="SUPFAM" id="SSF47598">
    <property type="entry name" value="Ribbon-helix-helix"/>
    <property type="match status" value="1"/>
</dbReference>
<dbReference type="Proteomes" id="UP000587396">
    <property type="component" value="Unassembled WGS sequence"/>
</dbReference>
<dbReference type="InterPro" id="IPR008651">
    <property type="entry name" value="Uncharacterised_HicB"/>
</dbReference>
<dbReference type="InterPro" id="IPR035069">
    <property type="entry name" value="TTHA1013/TTHA0281-like"/>
</dbReference>
<dbReference type="Pfam" id="PF05534">
    <property type="entry name" value="HicB"/>
    <property type="match status" value="1"/>
</dbReference>